<feature type="domain" description="DUF2249" evidence="1">
    <location>
        <begin position="6"/>
        <end position="70"/>
    </location>
</feature>
<accession>Q7MRM8</accession>
<dbReference type="KEGG" id="wsu:WS1191"/>
<protein>
    <recommendedName>
        <fullName evidence="1">DUF2249 domain-containing protein</fullName>
    </recommendedName>
</protein>
<dbReference type="InterPro" id="IPR018720">
    <property type="entry name" value="DUF2249"/>
</dbReference>
<dbReference type="AlphaFoldDB" id="Q7MRM8"/>
<dbReference type="HOGENOM" id="CLU_157868_2_0_7"/>
<evidence type="ECO:0000313" key="3">
    <source>
        <dbReference type="Proteomes" id="UP000000422"/>
    </source>
</evidence>
<gene>
    <name evidence="2" type="ordered locus">WS1191</name>
</gene>
<dbReference type="EMBL" id="BX571660">
    <property type="protein sequence ID" value="CAE10275.1"/>
    <property type="molecule type" value="Genomic_DNA"/>
</dbReference>
<dbReference type="Pfam" id="PF10006">
    <property type="entry name" value="DUF2249"/>
    <property type="match status" value="1"/>
</dbReference>
<dbReference type="Proteomes" id="UP000000422">
    <property type="component" value="Chromosome"/>
</dbReference>
<sequence length="83" mass="9606">MIERRIDVSELHHPEPFEIMIQAIGELKEGEYIRMIHRLEPLPLYEVLHRQGFIHATLPLKGGGYHILIAHAKDQESLDQLSS</sequence>
<evidence type="ECO:0000313" key="2">
    <source>
        <dbReference type="EMBL" id="CAE10275.1"/>
    </source>
</evidence>
<evidence type="ECO:0000259" key="1">
    <source>
        <dbReference type="Pfam" id="PF10006"/>
    </source>
</evidence>
<dbReference type="RefSeq" id="WP_011139063.1">
    <property type="nucleotide sequence ID" value="NC_005090.1"/>
</dbReference>
<proteinExistence type="predicted"/>
<dbReference type="STRING" id="273121.WS1191"/>
<keyword evidence="3" id="KW-1185">Reference proteome</keyword>
<organism evidence="3">
    <name type="scientific">Wolinella succinogenes (strain ATCC 29543 / DSM 1740 / CCUG 13145 / JCM 31913 / LMG 7466 / NCTC 11488 / FDC 602W)</name>
    <name type="common">Vibrio succinogenes</name>
    <dbReference type="NCBI Taxonomy" id="273121"/>
    <lineage>
        <taxon>Bacteria</taxon>
        <taxon>Pseudomonadati</taxon>
        <taxon>Campylobacterota</taxon>
        <taxon>Epsilonproteobacteria</taxon>
        <taxon>Campylobacterales</taxon>
        <taxon>Helicobacteraceae</taxon>
        <taxon>Wolinella</taxon>
    </lineage>
</organism>
<reference evidence="2 3" key="1">
    <citation type="journal article" date="2003" name="Proc. Natl. Acad. Sci. U.S.A.">
        <title>Complete genome sequence and analysis of Wolinella succinogenes.</title>
        <authorList>
            <person name="Baar C."/>
            <person name="Eppinger M."/>
            <person name="Raddatz G."/>
            <person name="Simon JM."/>
            <person name="Lanz C."/>
            <person name="Klimmek O."/>
            <person name="Nandakumar R."/>
            <person name="Gross R."/>
            <person name="Rosinus A."/>
            <person name="Keller H."/>
            <person name="Jagtap P."/>
            <person name="Linke B."/>
            <person name="Meyer F."/>
            <person name="Lederer H."/>
            <person name="Schuster S.C."/>
        </authorList>
    </citation>
    <scope>NUCLEOTIDE SEQUENCE [LARGE SCALE GENOMIC DNA]</scope>
    <source>
        <strain evidence="3">ATCC 29543 / DSM 1740 / CCUG 13145 / JCM 31913 / LMG 7466 / NCTC 11488 / FDC 602W</strain>
    </source>
</reference>
<name>Q7MRM8_WOLSU</name>